<evidence type="ECO:0000313" key="2">
    <source>
        <dbReference type="EMBL" id="KAB8033790.1"/>
    </source>
</evidence>
<feature type="signal peptide" evidence="1">
    <location>
        <begin position="1"/>
        <end position="26"/>
    </location>
</feature>
<dbReference type="EMBL" id="WFLN01000004">
    <property type="protein sequence ID" value="KAB8033790.1"/>
    <property type="molecule type" value="Genomic_DNA"/>
</dbReference>
<feature type="chain" id="PRO_5032798384" evidence="1">
    <location>
        <begin position="27"/>
        <end position="396"/>
    </location>
</feature>
<dbReference type="RefSeq" id="WP_152211875.1">
    <property type="nucleotide sequence ID" value="NZ_WFLN01000004.1"/>
</dbReference>
<evidence type="ECO:0000256" key="1">
    <source>
        <dbReference type="SAM" id="SignalP"/>
    </source>
</evidence>
<reference evidence="2 3" key="1">
    <citation type="submission" date="2019-10" db="EMBL/GenBank/DDBJ databases">
        <title>New genus of Silvanigrellaceae.</title>
        <authorList>
            <person name="Pitt A."/>
            <person name="Hahn M.W."/>
        </authorList>
    </citation>
    <scope>NUCLEOTIDE SEQUENCE [LARGE SCALE GENOMIC DNA]</scope>
    <source>
        <strain evidence="2 3">33A1-SZDP</strain>
    </source>
</reference>
<organism evidence="2 3">
    <name type="scientific">Fluviispira multicolorata</name>
    <dbReference type="NCBI Taxonomy" id="2654512"/>
    <lineage>
        <taxon>Bacteria</taxon>
        <taxon>Pseudomonadati</taxon>
        <taxon>Bdellovibrionota</taxon>
        <taxon>Oligoflexia</taxon>
        <taxon>Silvanigrellales</taxon>
        <taxon>Silvanigrellaceae</taxon>
        <taxon>Fluviispira</taxon>
    </lineage>
</organism>
<proteinExistence type="predicted"/>
<protein>
    <submittedName>
        <fullName evidence="2">Uncharacterized protein</fullName>
    </submittedName>
</protein>
<sequence>MSLIKNSIKIMLLAPLFTLIQTQSHAYPVDPNKVPVSIGQDAKSLHDFQLAYDSSDKSIIYYAPKTGRVATINGMPTIGFQTLPDGTGVLNVQFETGVFGSDRELLIKNIEKAGFKALPFPFFKTKVVPLTPGMDPVTKKPICITEEDPSTGEKVTTCDPTLYSSLAYSNSGPSLNQNIAVSGFLNKIGASVYKQMLRGGNALQINLHALYYSAGDAFTATVEVNYSKLFQSYHVYSSNWNGFLDRNQLNQFWVQEGLCFNKPADQCGVRITYKDSRGNTITNITIDPNNKEAQEKLLQSVERLRQKLEDQLFSAIAHNANIGDSATTAPQFNYKINETFFRKETNVNAKFEFQSPRGLNVSETVFPLAVGCIQLSDDGSVNRNLQGDCKKYWSGT</sequence>
<dbReference type="AlphaFoldDB" id="A0A833N6Q1"/>
<keyword evidence="3" id="KW-1185">Reference proteome</keyword>
<dbReference type="Proteomes" id="UP000442694">
    <property type="component" value="Unassembled WGS sequence"/>
</dbReference>
<keyword evidence="1" id="KW-0732">Signal</keyword>
<comment type="caution">
    <text evidence="2">The sequence shown here is derived from an EMBL/GenBank/DDBJ whole genome shotgun (WGS) entry which is preliminary data.</text>
</comment>
<gene>
    <name evidence="2" type="ORF">GCL57_03520</name>
</gene>
<evidence type="ECO:0000313" key="3">
    <source>
        <dbReference type="Proteomes" id="UP000442694"/>
    </source>
</evidence>
<accession>A0A833N6Q1</accession>
<name>A0A833N6Q1_9BACT</name>